<evidence type="ECO:0000313" key="2">
    <source>
        <dbReference type="Proteomes" id="UP001497497"/>
    </source>
</evidence>
<organism evidence="1 2">
    <name type="scientific">Lymnaea stagnalis</name>
    <name type="common">Great pond snail</name>
    <name type="synonym">Helix stagnalis</name>
    <dbReference type="NCBI Taxonomy" id="6523"/>
    <lineage>
        <taxon>Eukaryota</taxon>
        <taxon>Metazoa</taxon>
        <taxon>Spiralia</taxon>
        <taxon>Lophotrochozoa</taxon>
        <taxon>Mollusca</taxon>
        <taxon>Gastropoda</taxon>
        <taxon>Heterobranchia</taxon>
        <taxon>Euthyneura</taxon>
        <taxon>Panpulmonata</taxon>
        <taxon>Hygrophila</taxon>
        <taxon>Lymnaeoidea</taxon>
        <taxon>Lymnaeidae</taxon>
        <taxon>Lymnaea</taxon>
    </lineage>
</organism>
<sequence length="249" mass="29142">MRIDLIDSLNRLVHDQHCLRKFRMHRSYFDIESGLKCLQRLAEASAATIHDLSLYGFFEIGKSIFREGRVLTEMQKFTGLSRIQLYYAEMSEELVKTWVTGCPNLSFIKFLAFEYAHPAHVITCETWTSLVSTHPNLLVELRASMFHDVKRLLEMLSPAIPLLNLSWSTYKEAATEIELTIILHRVAHYHRTIKHLYLRLLGPFPNLNTTTVQNILSECKNLLPFRCWNVFPYCGEQNLWQLYQQHLVV</sequence>
<protein>
    <submittedName>
        <fullName evidence="1">Uncharacterized protein</fullName>
    </submittedName>
</protein>
<dbReference type="InterPro" id="IPR032675">
    <property type="entry name" value="LRR_dom_sf"/>
</dbReference>
<proteinExistence type="predicted"/>
<dbReference type="Gene3D" id="3.80.10.10">
    <property type="entry name" value="Ribonuclease Inhibitor"/>
    <property type="match status" value="1"/>
</dbReference>
<reference evidence="1 2" key="1">
    <citation type="submission" date="2024-04" db="EMBL/GenBank/DDBJ databases">
        <authorList>
            <consortium name="Genoscope - CEA"/>
            <person name="William W."/>
        </authorList>
    </citation>
    <scope>NUCLEOTIDE SEQUENCE [LARGE SCALE GENOMIC DNA]</scope>
</reference>
<dbReference type="AlphaFoldDB" id="A0AAV2HLE2"/>
<keyword evidence="2" id="KW-1185">Reference proteome</keyword>
<dbReference type="EMBL" id="CAXITT010000166">
    <property type="protein sequence ID" value="CAL1534280.1"/>
    <property type="molecule type" value="Genomic_DNA"/>
</dbReference>
<gene>
    <name evidence="1" type="ORF">GSLYS_00008240001</name>
</gene>
<evidence type="ECO:0000313" key="1">
    <source>
        <dbReference type="EMBL" id="CAL1534280.1"/>
    </source>
</evidence>
<dbReference type="Proteomes" id="UP001497497">
    <property type="component" value="Unassembled WGS sequence"/>
</dbReference>
<comment type="caution">
    <text evidence="1">The sequence shown here is derived from an EMBL/GenBank/DDBJ whole genome shotgun (WGS) entry which is preliminary data.</text>
</comment>
<accession>A0AAV2HLE2</accession>
<name>A0AAV2HLE2_LYMST</name>